<dbReference type="PANTHER" id="PTHR13847">
    <property type="entry name" value="SARCOSINE DEHYDROGENASE-RELATED"/>
    <property type="match status" value="1"/>
</dbReference>
<dbReference type="EMBL" id="JAANBB010000003">
    <property type="protein sequence ID" value="KAF7557721.1"/>
    <property type="molecule type" value="Genomic_DNA"/>
</dbReference>
<reference evidence="2" key="1">
    <citation type="submission" date="2020-03" db="EMBL/GenBank/DDBJ databases">
        <title>Draft Genome Sequence of Cylindrodendrum hubeiense.</title>
        <authorList>
            <person name="Buettner E."/>
            <person name="Kellner H."/>
        </authorList>
    </citation>
    <scope>NUCLEOTIDE SEQUENCE</scope>
    <source>
        <strain evidence="2">IHI 201604</strain>
    </source>
</reference>
<comment type="caution">
    <text evidence="2">The sequence shown here is derived from an EMBL/GenBank/DDBJ whole genome shotgun (WGS) entry which is preliminary data.</text>
</comment>
<dbReference type="Gene3D" id="3.30.9.10">
    <property type="entry name" value="D-Amino Acid Oxidase, subunit A, domain 2"/>
    <property type="match status" value="1"/>
</dbReference>
<gene>
    <name evidence="2" type="ORF">G7Z17_g439</name>
</gene>
<organism evidence="2 3">
    <name type="scientific">Cylindrodendrum hubeiense</name>
    <dbReference type="NCBI Taxonomy" id="595255"/>
    <lineage>
        <taxon>Eukaryota</taxon>
        <taxon>Fungi</taxon>
        <taxon>Dikarya</taxon>
        <taxon>Ascomycota</taxon>
        <taxon>Pezizomycotina</taxon>
        <taxon>Sordariomycetes</taxon>
        <taxon>Hypocreomycetidae</taxon>
        <taxon>Hypocreales</taxon>
        <taxon>Nectriaceae</taxon>
        <taxon>Cylindrodendrum</taxon>
    </lineage>
</organism>
<protein>
    <recommendedName>
        <fullName evidence="1">N-acetyltransferase domain-containing protein</fullName>
    </recommendedName>
</protein>
<dbReference type="Gene3D" id="3.50.50.60">
    <property type="entry name" value="FAD/NAD(P)-binding domain"/>
    <property type="match status" value="1"/>
</dbReference>
<dbReference type="Gene3D" id="3.40.630.30">
    <property type="match status" value="1"/>
</dbReference>
<dbReference type="GO" id="GO:0005737">
    <property type="term" value="C:cytoplasm"/>
    <property type="evidence" value="ECO:0007669"/>
    <property type="project" value="TreeGrafter"/>
</dbReference>
<dbReference type="Proteomes" id="UP000722485">
    <property type="component" value="Unassembled WGS sequence"/>
</dbReference>
<dbReference type="Pfam" id="PF01266">
    <property type="entry name" value="DAO"/>
    <property type="match status" value="1"/>
</dbReference>
<accession>A0A9P5HL34</accession>
<proteinExistence type="predicted"/>
<dbReference type="PANTHER" id="PTHR13847:SF213">
    <property type="entry name" value="DEPENDENT OXIDOREDUCTASE, PUTATIVE-RELATED"/>
    <property type="match status" value="1"/>
</dbReference>
<feature type="domain" description="N-acetyltransferase" evidence="1">
    <location>
        <begin position="59"/>
        <end position="218"/>
    </location>
</feature>
<evidence type="ECO:0000259" key="1">
    <source>
        <dbReference type="PROSITE" id="PS51186"/>
    </source>
</evidence>
<dbReference type="InterPro" id="IPR000182">
    <property type="entry name" value="GNAT_dom"/>
</dbReference>
<dbReference type="SUPFAM" id="SSF51905">
    <property type="entry name" value="FAD/NAD(P)-binding domain"/>
    <property type="match status" value="1"/>
</dbReference>
<dbReference type="CDD" id="cd04301">
    <property type="entry name" value="NAT_SF"/>
    <property type="match status" value="1"/>
</dbReference>
<dbReference type="OrthoDB" id="512662at2759"/>
<name>A0A9P5HL34_9HYPO</name>
<dbReference type="AlphaFoldDB" id="A0A9P5HL34"/>
<evidence type="ECO:0000313" key="2">
    <source>
        <dbReference type="EMBL" id="KAF7557721.1"/>
    </source>
</evidence>
<dbReference type="Pfam" id="PF13508">
    <property type="entry name" value="Acetyltransf_7"/>
    <property type="match status" value="1"/>
</dbReference>
<dbReference type="GO" id="GO:0016747">
    <property type="term" value="F:acyltransferase activity, transferring groups other than amino-acyl groups"/>
    <property type="evidence" value="ECO:0007669"/>
    <property type="project" value="InterPro"/>
</dbReference>
<dbReference type="SUPFAM" id="SSF55729">
    <property type="entry name" value="Acyl-CoA N-acyltransferases (Nat)"/>
    <property type="match status" value="1"/>
</dbReference>
<dbReference type="PROSITE" id="PS51186">
    <property type="entry name" value="GNAT"/>
    <property type="match status" value="1"/>
</dbReference>
<dbReference type="InterPro" id="IPR016181">
    <property type="entry name" value="Acyl_CoA_acyltransferase"/>
</dbReference>
<sequence length="750" mass="83340">MAIHVSNLTEADIPGAVKAIQDAFSKDPYNEWVYDRVKFNPQRNSVSLGIRMRWGMRNGIFHVAKEEGSDKVLGVAMWMRPQLASQAPTWNDWFEGWRLYFSQVGMNLYYGRGGLSVKRYYIWKDAQAKAQSELWTDPRGYYFLNIMVVLPEAQGKGVGAKMMKVVTDQADAENMKCYLESSRDVPNIAIYERWGFKFVKDMICDDDGEAIKLFTMIREPQGYNPSPYHDKINQAAPWVKLGERGAVFSPATLRLLSKIQTAVLTDPGLPRPNPTVSSWQVPVHPTLASIQSPVLPQHTDFAVIGSGITGCSVTKSLLERPGGGDTHVTVLEARTLISGATGRNGGHLVTPSGHTYGPLARQHGVEAAKQITRFSILNINHIINMVREMDQESQAECQIRDVIKVMAVGDDETWNAAKSSVLDFQKAVPEHKSYHRIIEKDKVPEMWNIKDASGAVEHEAGAIWPYRLLTGIYERLLEKYPNRLAIEANTPVLQVKYLPAENSNYPYAVTTSRGIIRAKRVVHCTNGHASHLLPGFAGGIYPFRGTMSVQEPGPSLKNLGASRSWSWSHKPDLDVQTGLYTTGLYYLQQNALTGQIWIGNETAYLKNILTSDDTYVPEEAKHALSTVLPKVFLDGWGTKATSEVTAIWSGIQGHTTDGLPLVGRVPESITGSSSDKGQWIAAGFNGYGMDKCWLTGEALVKLMFGDDVSGWFPDCFLLTEKRLKDELTINKTLLKFANIAEPEGVKMAKL</sequence>
<dbReference type="InterPro" id="IPR036188">
    <property type="entry name" value="FAD/NAD-bd_sf"/>
</dbReference>
<dbReference type="InterPro" id="IPR006076">
    <property type="entry name" value="FAD-dep_OxRdtase"/>
</dbReference>
<keyword evidence="3" id="KW-1185">Reference proteome</keyword>
<evidence type="ECO:0000313" key="3">
    <source>
        <dbReference type="Proteomes" id="UP000722485"/>
    </source>
</evidence>